<evidence type="ECO:0000313" key="9">
    <source>
        <dbReference type="EMBL" id="MDD0839136.1"/>
    </source>
</evidence>
<name>A0ABT5N0U3_9BURK</name>
<gene>
    <name evidence="9" type="ORF">PSQ40_11175</name>
</gene>
<accession>A0ABT5N0U3</accession>
<keyword evidence="5" id="KW-0408">Iron</keyword>
<dbReference type="InterPro" id="IPR008333">
    <property type="entry name" value="Cbr1-like_FAD-bd_dom"/>
</dbReference>
<organism evidence="9 10">
    <name type="scientific">Curvibacter cyanobacteriorum</name>
    <dbReference type="NCBI Taxonomy" id="3026422"/>
    <lineage>
        <taxon>Bacteria</taxon>
        <taxon>Pseudomonadati</taxon>
        <taxon>Pseudomonadota</taxon>
        <taxon>Betaproteobacteria</taxon>
        <taxon>Burkholderiales</taxon>
        <taxon>Comamonadaceae</taxon>
        <taxon>Curvibacter</taxon>
    </lineage>
</organism>
<dbReference type="SUPFAM" id="SSF54292">
    <property type="entry name" value="2Fe-2S ferredoxin-like"/>
    <property type="match status" value="1"/>
</dbReference>
<dbReference type="InterPro" id="IPR001433">
    <property type="entry name" value="OxRdtase_FAD/NAD-bd"/>
</dbReference>
<dbReference type="CDD" id="cd06185">
    <property type="entry name" value="PDR_like"/>
    <property type="match status" value="1"/>
</dbReference>
<dbReference type="PROSITE" id="PS51085">
    <property type="entry name" value="2FE2S_FER_2"/>
    <property type="match status" value="1"/>
</dbReference>
<dbReference type="Gene3D" id="3.40.50.80">
    <property type="entry name" value="Nucleotide-binding domain of ferredoxin-NADP reductase (FNR) module"/>
    <property type="match status" value="1"/>
</dbReference>
<evidence type="ECO:0000256" key="6">
    <source>
        <dbReference type="ARBA" id="ARBA00023014"/>
    </source>
</evidence>
<dbReference type="PRINTS" id="PR00409">
    <property type="entry name" value="PHDIOXRDTASE"/>
</dbReference>
<dbReference type="Gene3D" id="2.40.30.10">
    <property type="entry name" value="Translation factors"/>
    <property type="match status" value="1"/>
</dbReference>
<protein>
    <submittedName>
        <fullName evidence="9">PDR/VanB family oxidoreductase</fullName>
    </submittedName>
</protein>
<dbReference type="SUPFAM" id="SSF52343">
    <property type="entry name" value="Ferredoxin reductase-like, C-terminal NADP-linked domain"/>
    <property type="match status" value="1"/>
</dbReference>
<keyword evidence="4" id="KW-0560">Oxidoreductase</keyword>
<dbReference type="InterPro" id="IPR050415">
    <property type="entry name" value="MRET"/>
</dbReference>
<dbReference type="Pfam" id="PF00175">
    <property type="entry name" value="NAD_binding_1"/>
    <property type="match status" value="1"/>
</dbReference>
<dbReference type="InterPro" id="IPR017938">
    <property type="entry name" value="Riboflavin_synthase-like_b-brl"/>
</dbReference>
<dbReference type="Gene3D" id="3.10.20.30">
    <property type="match status" value="1"/>
</dbReference>
<keyword evidence="6" id="KW-0411">Iron-sulfur</keyword>
<evidence type="ECO:0000256" key="1">
    <source>
        <dbReference type="ARBA" id="ARBA00022630"/>
    </source>
</evidence>
<evidence type="ECO:0000256" key="4">
    <source>
        <dbReference type="ARBA" id="ARBA00023002"/>
    </source>
</evidence>
<dbReference type="PANTHER" id="PTHR47354:SF1">
    <property type="entry name" value="CARNITINE MONOOXYGENASE REDUCTASE SUBUNIT"/>
    <property type="match status" value="1"/>
</dbReference>
<dbReference type="InterPro" id="IPR006058">
    <property type="entry name" value="2Fe2S_fd_BS"/>
</dbReference>
<keyword evidence="1" id="KW-0285">Flavoprotein</keyword>
<evidence type="ECO:0000256" key="2">
    <source>
        <dbReference type="ARBA" id="ARBA00022714"/>
    </source>
</evidence>
<dbReference type="Proteomes" id="UP001528673">
    <property type="component" value="Unassembled WGS sequence"/>
</dbReference>
<dbReference type="InterPro" id="IPR001041">
    <property type="entry name" value="2Fe-2S_ferredoxin-type"/>
</dbReference>
<dbReference type="InterPro" id="IPR012675">
    <property type="entry name" value="Beta-grasp_dom_sf"/>
</dbReference>
<comment type="caution">
    <text evidence="9">The sequence shown here is derived from an EMBL/GenBank/DDBJ whole genome shotgun (WGS) entry which is preliminary data.</text>
</comment>
<dbReference type="InterPro" id="IPR036010">
    <property type="entry name" value="2Fe-2S_ferredoxin-like_sf"/>
</dbReference>
<feature type="domain" description="FAD-binding FR-type" evidence="8">
    <location>
        <begin position="2"/>
        <end position="104"/>
    </location>
</feature>
<reference evidence="9 10" key="1">
    <citation type="submission" date="2023-02" db="EMBL/GenBank/DDBJ databases">
        <title>Bacterial whole genomic sequence of Curvibacter sp. HBC61.</title>
        <authorList>
            <person name="Le V."/>
            <person name="Ko S.-R."/>
            <person name="Ahn C.-Y."/>
            <person name="Oh H.-M."/>
        </authorList>
    </citation>
    <scope>NUCLEOTIDE SEQUENCE [LARGE SCALE GENOMIC DNA]</scope>
    <source>
        <strain evidence="9 10">HBC61</strain>
    </source>
</reference>
<evidence type="ECO:0000256" key="5">
    <source>
        <dbReference type="ARBA" id="ARBA00023004"/>
    </source>
</evidence>
<dbReference type="CDD" id="cd00207">
    <property type="entry name" value="fer2"/>
    <property type="match status" value="1"/>
</dbReference>
<dbReference type="RefSeq" id="WP_273951530.1">
    <property type="nucleotide sequence ID" value="NZ_JAQSIP010000004.1"/>
</dbReference>
<dbReference type="PROSITE" id="PS51384">
    <property type="entry name" value="FAD_FR"/>
    <property type="match status" value="1"/>
</dbReference>
<feature type="domain" description="2Fe-2S ferredoxin-type" evidence="7">
    <location>
        <begin position="233"/>
        <end position="318"/>
    </location>
</feature>
<dbReference type="Pfam" id="PF00970">
    <property type="entry name" value="FAD_binding_6"/>
    <property type="match status" value="1"/>
</dbReference>
<dbReference type="InterPro" id="IPR039261">
    <property type="entry name" value="FNR_nucleotide-bd"/>
</dbReference>
<keyword evidence="3" id="KW-0479">Metal-binding</keyword>
<keyword evidence="2" id="KW-0001">2Fe-2S</keyword>
<evidence type="ECO:0000259" key="8">
    <source>
        <dbReference type="PROSITE" id="PS51384"/>
    </source>
</evidence>
<sequence length="318" mass="34498">MNTCLSLQVADKQSIAEGIVLLELTAPDDRELPPFTAGAHLLLHLPGGLVRAYSLCNDPAERHRYQLAINLDPQSRGGSRAVHERLAVGDLVSVQGPSNLFPLDLEAPHALLFAGGIGITPVLSMARQLQAQGRSWSLHYVTRSPERCAFREALTTGPMASSSRLYFDSETVDQRLDLARAIGAAPQGAHLYVCGPAGFIDATLAAAREQGWVEARLHSERFAATAPVVQGERRFTLKLERSGLTLEVPPDQTAMAVMLEAGVDLPFSCEQGICGTCITDVLEGRPDHRDQCLDEETRVTSFTPCCSRSLDDCLRIDL</sequence>
<dbReference type="PROSITE" id="PS00197">
    <property type="entry name" value="2FE2S_FER_1"/>
    <property type="match status" value="1"/>
</dbReference>
<dbReference type="SUPFAM" id="SSF63380">
    <property type="entry name" value="Riboflavin synthase domain-like"/>
    <property type="match status" value="1"/>
</dbReference>
<evidence type="ECO:0000313" key="10">
    <source>
        <dbReference type="Proteomes" id="UP001528673"/>
    </source>
</evidence>
<dbReference type="Pfam" id="PF00111">
    <property type="entry name" value="Fer2"/>
    <property type="match status" value="1"/>
</dbReference>
<proteinExistence type="predicted"/>
<dbReference type="InterPro" id="IPR017927">
    <property type="entry name" value="FAD-bd_FR_type"/>
</dbReference>
<evidence type="ECO:0000259" key="7">
    <source>
        <dbReference type="PROSITE" id="PS51085"/>
    </source>
</evidence>
<keyword evidence="10" id="KW-1185">Reference proteome</keyword>
<evidence type="ECO:0000256" key="3">
    <source>
        <dbReference type="ARBA" id="ARBA00022723"/>
    </source>
</evidence>
<dbReference type="PANTHER" id="PTHR47354">
    <property type="entry name" value="NADH OXIDOREDUCTASE HCR"/>
    <property type="match status" value="1"/>
</dbReference>
<dbReference type="EMBL" id="JAQSIP010000004">
    <property type="protein sequence ID" value="MDD0839136.1"/>
    <property type="molecule type" value="Genomic_DNA"/>
</dbReference>